<keyword evidence="4" id="KW-0812">Transmembrane</keyword>
<evidence type="ECO:0000256" key="4">
    <source>
        <dbReference type="SAM" id="Phobius"/>
    </source>
</evidence>
<feature type="compositionally biased region" description="Basic and acidic residues" evidence="3">
    <location>
        <begin position="195"/>
        <end position="206"/>
    </location>
</feature>
<feature type="compositionally biased region" description="Basic and acidic residues" evidence="3">
    <location>
        <begin position="280"/>
        <end position="294"/>
    </location>
</feature>
<feature type="compositionally biased region" description="Low complexity" evidence="3">
    <location>
        <begin position="170"/>
        <end position="191"/>
    </location>
</feature>
<keyword evidence="7" id="KW-1185">Reference proteome</keyword>
<dbReference type="Proteomes" id="UP001199916">
    <property type="component" value="Unassembled WGS sequence"/>
</dbReference>
<dbReference type="InterPro" id="IPR027383">
    <property type="entry name" value="Znf_put"/>
</dbReference>
<gene>
    <name evidence="6" type="ORF">LQV63_00180</name>
</gene>
<evidence type="ECO:0000256" key="2">
    <source>
        <dbReference type="ARBA" id="ARBA00024438"/>
    </source>
</evidence>
<evidence type="ECO:0000256" key="1">
    <source>
        <dbReference type="ARBA" id="ARBA00024353"/>
    </source>
</evidence>
<accession>A0ABS8Y7Y1</accession>
<protein>
    <recommendedName>
        <fullName evidence="2">Anti-sigma-W factor RsiW</fullName>
    </recommendedName>
</protein>
<evidence type="ECO:0000313" key="7">
    <source>
        <dbReference type="Proteomes" id="UP001199916"/>
    </source>
</evidence>
<feature type="transmembrane region" description="Helical" evidence="4">
    <location>
        <begin position="129"/>
        <end position="149"/>
    </location>
</feature>
<dbReference type="RefSeq" id="WP_233695282.1">
    <property type="nucleotide sequence ID" value="NZ_JAJNBZ010000001.1"/>
</dbReference>
<evidence type="ECO:0000256" key="3">
    <source>
        <dbReference type="SAM" id="MobiDB-lite"/>
    </source>
</evidence>
<evidence type="ECO:0000259" key="5">
    <source>
        <dbReference type="Pfam" id="PF13490"/>
    </source>
</evidence>
<evidence type="ECO:0000313" key="6">
    <source>
        <dbReference type="EMBL" id="MCE5167735.1"/>
    </source>
</evidence>
<sequence>MNCSEVMELIQRNLDHDLDASEKNLLADHVSRCPACAEMSERLEQLHGELAQLPKVAPRFSLVDAIMPKLDQIDLEQQVAAVAVAPLARYEQPIPIAEQGHDLAVQREEQEQTDHAAPGRKHWFKRRNWRVASAVIAAGVVFGLFIITFKPPMSEQAGDFPEMNSQQHAPSSSDSADSTTMTTSPTKESATPEPKMQEPREPEDRAVVGAQTPDDSADSAKKEASDQKKDRQSTGADKPVKTPLKKDVSKKQTESPKEPSAFNNSAGQEAHEGIAGNPPQDKHISADEDPEVKGETTSPDPDGAVKDRDGNSMNFIMKQSMEATSPDGKWMVLWENGQLVLYKVADHQQSKVHTLAFAGTPTEILWSSDSKSIGVRTVSEDGTAQESKYAVQKDSLVPASEIGAKSESEPDVIQGTVQETP</sequence>
<feature type="compositionally biased region" description="Basic and acidic residues" evidence="3">
    <location>
        <begin position="218"/>
        <end position="257"/>
    </location>
</feature>
<feature type="domain" description="Putative zinc-finger" evidence="5">
    <location>
        <begin position="3"/>
        <end position="37"/>
    </location>
</feature>
<name>A0ABS8Y7Y1_9BACL</name>
<reference evidence="6 7" key="1">
    <citation type="submission" date="2021-11" db="EMBL/GenBank/DDBJ databases">
        <title>Draft genome sequence of Paenibacillus profundus YoMME, a new Gram-positive bacteria with exoelectrogenic properties.</title>
        <authorList>
            <person name="Hubenova Y."/>
            <person name="Hubenova E."/>
            <person name="Manasiev Y."/>
            <person name="Peykov S."/>
            <person name="Mitov M."/>
        </authorList>
    </citation>
    <scope>NUCLEOTIDE SEQUENCE [LARGE SCALE GENOMIC DNA]</scope>
    <source>
        <strain evidence="6 7">YoMME</strain>
    </source>
</reference>
<comment type="similarity">
    <text evidence="1">Belongs to the zinc-associated anti-sigma factor (ZAS) superfamily. Anti-sigma-W factor family.</text>
</comment>
<keyword evidence="4" id="KW-0472">Membrane</keyword>
<proteinExistence type="inferred from homology"/>
<feature type="region of interest" description="Disordered" evidence="3">
    <location>
        <begin position="400"/>
        <end position="421"/>
    </location>
</feature>
<dbReference type="EMBL" id="JAJNBZ010000001">
    <property type="protein sequence ID" value="MCE5167735.1"/>
    <property type="molecule type" value="Genomic_DNA"/>
</dbReference>
<organism evidence="6 7">
    <name type="scientific">Paenibacillus profundus</name>
    <dbReference type="NCBI Taxonomy" id="1173085"/>
    <lineage>
        <taxon>Bacteria</taxon>
        <taxon>Bacillati</taxon>
        <taxon>Bacillota</taxon>
        <taxon>Bacilli</taxon>
        <taxon>Bacillales</taxon>
        <taxon>Paenibacillaceae</taxon>
        <taxon>Paenibacillus</taxon>
    </lineage>
</organism>
<comment type="caution">
    <text evidence="6">The sequence shown here is derived from an EMBL/GenBank/DDBJ whole genome shotgun (WGS) entry which is preliminary data.</text>
</comment>
<feature type="region of interest" description="Disordered" evidence="3">
    <location>
        <begin position="157"/>
        <end position="313"/>
    </location>
</feature>
<dbReference type="Pfam" id="PF13490">
    <property type="entry name" value="zf-HC2"/>
    <property type="match status" value="1"/>
</dbReference>
<dbReference type="Gene3D" id="1.10.10.1320">
    <property type="entry name" value="Anti-sigma factor, zinc-finger domain"/>
    <property type="match status" value="1"/>
</dbReference>
<dbReference type="InterPro" id="IPR041916">
    <property type="entry name" value="Anti_sigma_zinc_sf"/>
</dbReference>
<keyword evidence="4" id="KW-1133">Transmembrane helix</keyword>